<dbReference type="GO" id="GO:0005737">
    <property type="term" value="C:cytoplasm"/>
    <property type="evidence" value="ECO:0007669"/>
    <property type="project" value="UniProtKB-ARBA"/>
</dbReference>
<dbReference type="GO" id="GO:0003735">
    <property type="term" value="F:structural constituent of ribosome"/>
    <property type="evidence" value="ECO:0007669"/>
    <property type="project" value="InterPro"/>
</dbReference>
<proteinExistence type="inferred from homology"/>
<evidence type="ECO:0000256" key="3">
    <source>
        <dbReference type="ARBA" id="ARBA00023274"/>
    </source>
</evidence>
<dbReference type="InterPro" id="IPR001787">
    <property type="entry name" value="Ribosomal_bL21"/>
</dbReference>
<dbReference type="EMBL" id="MGAF01000004">
    <property type="protein sequence ID" value="OGK42773.1"/>
    <property type="molecule type" value="Genomic_DNA"/>
</dbReference>
<accession>A0A1F7IHG5</accession>
<keyword evidence="4 5" id="KW-0694">RNA-binding</keyword>
<name>A0A1F7IHG5_9BACT</name>
<evidence type="ECO:0000313" key="6">
    <source>
        <dbReference type="EMBL" id="OGK42773.1"/>
    </source>
</evidence>
<dbReference type="PANTHER" id="PTHR21349:SF0">
    <property type="entry name" value="LARGE RIBOSOMAL SUBUNIT PROTEIN BL21M"/>
    <property type="match status" value="1"/>
</dbReference>
<reference evidence="6 7" key="1">
    <citation type="journal article" date="2016" name="Nat. Commun.">
        <title>Thousands of microbial genomes shed light on interconnected biogeochemical processes in an aquifer system.</title>
        <authorList>
            <person name="Anantharaman K."/>
            <person name="Brown C.T."/>
            <person name="Hug L.A."/>
            <person name="Sharon I."/>
            <person name="Castelle C.J."/>
            <person name="Probst A.J."/>
            <person name="Thomas B.C."/>
            <person name="Singh A."/>
            <person name="Wilkins M.J."/>
            <person name="Karaoz U."/>
            <person name="Brodie E.L."/>
            <person name="Williams K.H."/>
            <person name="Hubbard S.S."/>
            <person name="Banfield J.F."/>
        </authorList>
    </citation>
    <scope>NUCLEOTIDE SEQUENCE [LARGE SCALE GENOMIC DNA]</scope>
</reference>
<sequence>MTRFAIVKTGGKQYLVKADDEIIVDKIEAEAKKNINLEKLAEFDDEKMDLQLGSPLLKNKTNAEVMEQLKGDKIRVAKFKAKVRYRKVMGFRPKLTKLKIVKI</sequence>
<comment type="caution">
    <text evidence="6">The sequence shown here is derived from an EMBL/GenBank/DDBJ whole genome shotgun (WGS) entry which is preliminary data.</text>
</comment>
<dbReference type="STRING" id="1802055.A3A74_00985"/>
<comment type="similarity">
    <text evidence="1 4 5">Belongs to the bacterial ribosomal protein bL21 family.</text>
</comment>
<gene>
    <name evidence="4" type="primary">rplU</name>
    <name evidence="6" type="ORF">A3A74_00985</name>
</gene>
<dbReference type="HAMAP" id="MF_01363">
    <property type="entry name" value="Ribosomal_bL21"/>
    <property type="match status" value="1"/>
</dbReference>
<dbReference type="GO" id="GO:0006412">
    <property type="term" value="P:translation"/>
    <property type="evidence" value="ECO:0007669"/>
    <property type="project" value="UniProtKB-UniRule"/>
</dbReference>
<dbReference type="PANTHER" id="PTHR21349">
    <property type="entry name" value="50S RIBOSOMAL PROTEIN L21"/>
    <property type="match status" value="1"/>
</dbReference>
<dbReference type="GO" id="GO:0019843">
    <property type="term" value="F:rRNA binding"/>
    <property type="evidence" value="ECO:0007669"/>
    <property type="project" value="UniProtKB-UniRule"/>
</dbReference>
<dbReference type="InterPro" id="IPR036164">
    <property type="entry name" value="bL21-like_sf"/>
</dbReference>
<dbReference type="Pfam" id="PF00829">
    <property type="entry name" value="Ribosomal_L21p"/>
    <property type="match status" value="1"/>
</dbReference>
<dbReference type="NCBIfam" id="TIGR00061">
    <property type="entry name" value="L21"/>
    <property type="match status" value="1"/>
</dbReference>
<keyword evidence="3 4" id="KW-0687">Ribonucleoprotein</keyword>
<evidence type="ECO:0000256" key="4">
    <source>
        <dbReference type="HAMAP-Rule" id="MF_01363"/>
    </source>
</evidence>
<keyword evidence="2 4" id="KW-0689">Ribosomal protein</keyword>
<organism evidence="6 7">
    <name type="scientific">Candidatus Roizmanbacteria bacterium RIFCSPLOWO2_01_FULL_35_13</name>
    <dbReference type="NCBI Taxonomy" id="1802055"/>
    <lineage>
        <taxon>Bacteria</taxon>
        <taxon>Candidatus Roizmaniibacteriota</taxon>
    </lineage>
</organism>
<evidence type="ECO:0000256" key="2">
    <source>
        <dbReference type="ARBA" id="ARBA00022980"/>
    </source>
</evidence>
<dbReference type="AlphaFoldDB" id="A0A1F7IHG5"/>
<dbReference type="GO" id="GO:0005840">
    <property type="term" value="C:ribosome"/>
    <property type="evidence" value="ECO:0007669"/>
    <property type="project" value="UniProtKB-KW"/>
</dbReference>
<evidence type="ECO:0000256" key="5">
    <source>
        <dbReference type="RuleBase" id="RU000562"/>
    </source>
</evidence>
<evidence type="ECO:0000313" key="7">
    <source>
        <dbReference type="Proteomes" id="UP000179270"/>
    </source>
</evidence>
<dbReference type="SUPFAM" id="SSF141091">
    <property type="entry name" value="L21p-like"/>
    <property type="match status" value="1"/>
</dbReference>
<evidence type="ECO:0000256" key="1">
    <source>
        <dbReference type="ARBA" id="ARBA00008563"/>
    </source>
</evidence>
<dbReference type="Proteomes" id="UP000179270">
    <property type="component" value="Unassembled WGS sequence"/>
</dbReference>
<comment type="subunit">
    <text evidence="4">Part of the 50S ribosomal subunit. Contacts protein L20.</text>
</comment>
<keyword evidence="4 5" id="KW-0699">rRNA-binding</keyword>
<comment type="function">
    <text evidence="4 5">This protein binds to 23S rRNA in the presence of protein L20.</text>
</comment>
<dbReference type="GO" id="GO:1990904">
    <property type="term" value="C:ribonucleoprotein complex"/>
    <property type="evidence" value="ECO:0007669"/>
    <property type="project" value="UniProtKB-KW"/>
</dbReference>
<dbReference type="InterPro" id="IPR028909">
    <property type="entry name" value="bL21-like"/>
</dbReference>
<protein>
    <recommendedName>
        <fullName evidence="4">Large ribosomal subunit protein bL21</fullName>
    </recommendedName>
</protein>